<dbReference type="GO" id="GO:0006367">
    <property type="term" value="P:transcription initiation at RNA polymerase II promoter"/>
    <property type="evidence" value="ECO:0007669"/>
    <property type="project" value="TreeGrafter"/>
</dbReference>
<comment type="subcellular location">
    <subcellularLocation>
        <location evidence="1">Nucleus</location>
    </subcellularLocation>
</comment>
<sequence length="150" mass="17154">MSDDLKPEEFEDFLSSLEDFTPAIPDEVVSYYLRRTGFDTTDKRVLRLVSLSAQKFISEVCMDSLHYCKQRQQSSLYRDKVSTSSKEKQRYVLNMEDLGSALKEYGVNVRKPEYYSDSTTTVVNRGSKDSSQNAPTSQSSSNQNIVDDME</sequence>
<feature type="compositionally biased region" description="Low complexity" evidence="6">
    <location>
        <begin position="130"/>
        <end position="144"/>
    </location>
</feature>
<dbReference type="CDD" id="cd07982">
    <property type="entry name" value="HFD_TAF10"/>
    <property type="match status" value="1"/>
</dbReference>
<dbReference type="GO" id="GO:0000124">
    <property type="term" value="C:SAGA complex"/>
    <property type="evidence" value="ECO:0007669"/>
    <property type="project" value="TreeGrafter"/>
</dbReference>
<evidence type="ECO:0000313" key="7">
    <source>
        <dbReference type="EMBL" id="KAL0485873.1"/>
    </source>
</evidence>
<dbReference type="Gene3D" id="1.10.20.10">
    <property type="entry name" value="Histone, subunit A"/>
    <property type="match status" value="1"/>
</dbReference>
<evidence type="ECO:0000256" key="5">
    <source>
        <dbReference type="ARBA" id="ARBA00025730"/>
    </source>
</evidence>
<evidence type="ECO:0000256" key="2">
    <source>
        <dbReference type="ARBA" id="ARBA00023015"/>
    </source>
</evidence>
<dbReference type="GO" id="GO:0005669">
    <property type="term" value="C:transcription factor TFIID complex"/>
    <property type="evidence" value="ECO:0007669"/>
    <property type="project" value="TreeGrafter"/>
</dbReference>
<evidence type="ECO:0000256" key="1">
    <source>
        <dbReference type="ARBA" id="ARBA00004123"/>
    </source>
</evidence>
<dbReference type="PANTHER" id="PTHR21242">
    <property type="entry name" value="TRANSCRIPTION INITIATION FACTOR TFIID SUBUNIT 10"/>
    <property type="match status" value="1"/>
</dbReference>
<feature type="region of interest" description="Disordered" evidence="6">
    <location>
        <begin position="117"/>
        <end position="150"/>
    </location>
</feature>
<evidence type="ECO:0000256" key="4">
    <source>
        <dbReference type="ARBA" id="ARBA00023242"/>
    </source>
</evidence>
<accession>A0AAW2ZA96</accession>
<comment type="similarity">
    <text evidence="5">Belongs to the TAF10 family.</text>
</comment>
<dbReference type="Proteomes" id="UP001431209">
    <property type="component" value="Unassembled WGS sequence"/>
</dbReference>
<dbReference type="InterPro" id="IPR009072">
    <property type="entry name" value="Histone-fold"/>
</dbReference>
<evidence type="ECO:0000256" key="6">
    <source>
        <dbReference type="SAM" id="MobiDB-lite"/>
    </source>
</evidence>
<dbReference type="PANTHER" id="PTHR21242:SF0">
    <property type="entry name" value="TRANSCRIPTION INITIATION FACTOR TFIID SUBUNIT 10"/>
    <property type="match status" value="1"/>
</dbReference>
<dbReference type="PRINTS" id="PR01443">
    <property type="entry name" value="TFIID30KDSUB"/>
</dbReference>
<evidence type="ECO:0000313" key="8">
    <source>
        <dbReference type="Proteomes" id="UP001431209"/>
    </source>
</evidence>
<proteinExistence type="inferred from homology"/>
<keyword evidence="2" id="KW-0805">Transcription regulation</keyword>
<dbReference type="GO" id="GO:1990841">
    <property type="term" value="F:promoter-specific chromatin binding"/>
    <property type="evidence" value="ECO:0007669"/>
    <property type="project" value="TreeGrafter"/>
</dbReference>
<reference evidence="7 8" key="1">
    <citation type="submission" date="2024-03" db="EMBL/GenBank/DDBJ databases">
        <title>The Acrasis kona genome and developmental transcriptomes reveal deep origins of eukaryotic multicellular pathways.</title>
        <authorList>
            <person name="Sheikh S."/>
            <person name="Fu C.-J."/>
            <person name="Brown M.W."/>
            <person name="Baldauf S.L."/>
        </authorList>
    </citation>
    <scope>NUCLEOTIDE SEQUENCE [LARGE SCALE GENOMIC DNA]</scope>
    <source>
        <strain evidence="7 8">ATCC MYA-3509</strain>
    </source>
</reference>
<name>A0AAW2ZA96_9EUKA</name>
<dbReference type="AlphaFoldDB" id="A0AAW2ZA96"/>
<keyword evidence="3" id="KW-0804">Transcription</keyword>
<protein>
    <submittedName>
        <fullName evidence="7">Transcription initiation factor TFIID subunit 10</fullName>
    </submittedName>
</protein>
<dbReference type="InterPro" id="IPR003923">
    <property type="entry name" value="TAF10"/>
</dbReference>
<dbReference type="GO" id="GO:0046982">
    <property type="term" value="F:protein heterodimerization activity"/>
    <property type="evidence" value="ECO:0007669"/>
    <property type="project" value="InterPro"/>
</dbReference>
<comment type="caution">
    <text evidence="7">The sequence shown here is derived from an EMBL/GenBank/DDBJ whole genome shotgun (WGS) entry which is preliminary data.</text>
</comment>
<organism evidence="7 8">
    <name type="scientific">Acrasis kona</name>
    <dbReference type="NCBI Taxonomy" id="1008807"/>
    <lineage>
        <taxon>Eukaryota</taxon>
        <taxon>Discoba</taxon>
        <taxon>Heterolobosea</taxon>
        <taxon>Tetramitia</taxon>
        <taxon>Eutetramitia</taxon>
        <taxon>Acrasidae</taxon>
        <taxon>Acrasis</taxon>
    </lineage>
</organism>
<dbReference type="Pfam" id="PF03540">
    <property type="entry name" value="TAF10"/>
    <property type="match status" value="1"/>
</dbReference>
<keyword evidence="8" id="KW-1185">Reference proteome</keyword>
<evidence type="ECO:0000256" key="3">
    <source>
        <dbReference type="ARBA" id="ARBA00023163"/>
    </source>
</evidence>
<gene>
    <name evidence="7" type="ORF">AKO1_002146</name>
</gene>
<dbReference type="EMBL" id="JAOPGA020001177">
    <property type="protein sequence ID" value="KAL0485873.1"/>
    <property type="molecule type" value="Genomic_DNA"/>
</dbReference>
<keyword evidence="4" id="KW-0539">Nucleus</keyword>
<dbReference type="GO" id="GO:0016251">
    <property type="term" value="F:RNA polymerase II general transcription initiation factor activity"/>
    <property type="evidence" value="ECO:0007669"/>
    <property type="project" value="TreeGrafter"/>
</dbReference>